<sequence length="254" mass="29048">MQRYFLKESYESKDYFVLEGENYHHIVRVMRMEPEDEVFLAFNDQIAIVAEITEITEEAVYLKEIKKEENQKELPSSITIASGYPKGEKLDWIVQKSTELGAQAFLGFPASASVVKWDAKKRMKRQQRLEKIAQEAAEQSHRQIVPSVELLETKQDLFERLDDYDVVLVAYEESAKQGEKSNAAKILSETKPDSRILAVFGPEGGLSRDEVDYFVEHKGILCGLGPRILRTETAPLYLLSAASYQWELMNPSFS</sequence>
<dbReference type="Pfam" id="PF20260">
    <property type="entry name" value="PUA_4"/>
    <property type="match status" value="1"/>
</dbReference>
<dbReference type="EMBL" id="JAIFOC010000026">
    <property type="protein sequence ID" value="MBX4221899.1"/>
    <property type="molecule type" value="Genomic_DNA"/>
</dbReference>
<dbReference type="InterPro" id="IPR046886">
    <property type="entry name" value="RsmE_MTase_dom"/>
</dbReference>
<reference evidence="15 32" key="8">
    <citation type="submission" date="2019-10" db="EMBL/GenBank/DDBJ databases">
        <title>Evolutionary dynamics of vancomycin-resistant Enterococcus faecium during gastrointestinal tract colonization and bloodstream infection in immunocompromised pediatric patients.</title>
        <authorList>
            <person name="Chilambi G.S."/>
            <person name="Nordstrom H.R."/>
            <person name="Evans D.R."/>
            <person name="Ferrolino J."/>
            <person name="Hayden R.T."/>
            <person name="Maron G.M."/>
            <person name="Vo A.N."/>
            <person name="Gilmore M.S."/>
            <person name="Wolf J."/>
            <person name="Rosch J.W."/>
            <person name="Van Tyne D."/>
        </authorList>
    </citation>
    <scope>NUCLEOTIDE SEQUENCE [LARGE SCALE GENOMIC DNA]</scope>
    <source>
        <strain evidence="15 32">VRECG27</strain>
    </source>
</reference>
<evidence type="ECO:0000313" key="22">
    <source>
        <dbReference type="EMBL" id="RBS29813.1"/>
    </source>
</evidence>
<dbReference type="NCBIfam" id="NF008691">
    <property type="entry name" value="PRK11713.1-4"/>
    <property type="match status" value="1"/>
</dbReference>
<evidence type="ECO:0000256" key="12">
    <source>
        <dbReference type="PIRNR" id="PIRNR015601"/>
    </source>
</evidence>
<evidence type="ECO:0000313" key="18">
    <source>
        <dbReference type="EMBL" id="MDT2368878.1"/>
    </source>
</evidence>
<evidence type="ECO:0000256" key="10">
    <source>
        <dbReference type="ARBA" id="ARBA00025699"/>
    </source>
</evidence>
<comment type="caution">
    <text evidence="16">The sequence shown here is derived from an EMBL/GenBank/DDBJ whole genome shotgun (WGS) entry which is preliminary data.</text>
</comment>
<evidence type="ECO:0000256" key="2">
    <source>
        <dbReference type="ARBA" id="ARBA00005528"/>
    </source>
</evidence>
<evidence type="ECO:0000313" key="23">
    <source>
        <dbReference type="EMBL" id="RXU86583.1"/>
    </source>
</evidence>
<dbReference type="EMBL" id="MVGJ01000035">
    <property type="protein sequence ID" value="OOL82696.1"/>
    <property type="molecule type" value="Genomic_DNA"/>
</dbReference>
<dbReference type="InterPro" id="IPR015947">
    <property type="entry name" value="PUA-like_sf"/>
</dbReference>
<dbReference type="EMBL" id="QHGU01000013">
    <property type="protein sequence ID" value="PZM56436.1"/>
    <property type="molecule type" value="Genomic_DNA"/>
</dbReference>
<evidence type="ECO:0000256" key="4">
    <source>
        <dbReference type="ARBA" id="ARBA00013673"/>
    </source>
</evidence>
<dbReference type="RefSeq" id="WP_002289095.1">
    <property type="nucleotide sequence ID" value="NZ_AP019394.1"/>
</dbReference>
<dbReference type="Proteomes" id="UP001260956">
    <property type="component" value="Unassembled WGS sequence"/>
</dbReference>
<reference evidence="16 25" key="2">
    <citation type="submission" date="2016-01" db="EMBL/GenBank/DDBJ databases">
        <title>Molecular Mechanisms for transfer of large genomic segments between Enterococcus faecium strains.</title>
        <authorList>
            <person name="Garcia-Solache M.A."/>
            <person name="Lebreton F."/>
            <person name="Mclaughlin R.E."/>
            <person name="Whiteaker J.D."/>
            <person name="Gilmore M.S."/>
            <person name="Rice L.B."/>
        </authorList>
    </citation>
    <scope>NUCLEOTIDE SEQUENCE [LARGE SCALE GENOMIC DNA]</scope>
    <source>
        <strain evidence="16 25">D344RRF x C68</strain>
    </source>
</reference>
<evidence type="ECO:0000313" key="26">
    <source>
        <dbReference type="Proteomes" id="UP000183509"/>
    </source>
</evidence>
<dbReference type="EMBL" id="FKLM01000014">
    <property type="protein sequence ID" value="SAM43517.1"/>
    <property type="molecule type" value="Genomic_DNA"/>
</dbReference>
<reference evidence="18" key="10">
    <citation type="submission" date="2023-03" db="EMBL/GenBank/DDBJ databases">
        <authorList>
            <person name="Shen W."/>
            <person name="Cai J."/>
        </authorList>
    </citation>
    <scope>NUCLEOTIDE SEQUENCE</scope>
    <source>
        <strain evidence="18">B1010-2</strain>
    </source>
</reference>
<evidence type="ECO:0000313" key="21">
    <source>
        <dbReference type="EMBL" id="PZM56436.1"/>
    </source>
</evidence>
<name>A0A132P4Q1_ENTFC</name>
<dbReference type="PANTHER" id="PTHR30027:SF3">
    <property type="entry name" value="16S RRNA (URACIL(1498)-N(3))-METHYLTRANSFERASE"/>
    <property type="match status" value="1"/>
</dbReference>
<dbReference type="Proteomes" id="UP001139644">
    <property type="component" value="Unassembled WGS sequence"/>
</dbReference>
<dbReference type="PANTHER" id="PTHR30027">
    <property type="entry name" value="RIBOSOMAL RNA SMALL SUBUNIT METHYLTRANSFERASE E"/>
    <property type="match status" value="1"/>
</dbReference>
<dbReference type="NCBIfam" id="TIGR00046">
    <property type="entry name" value="RsmE family RNA methyltransferase"/>
    <property type="match status" value="1"/>
</dbReference>
<dbReference type="EMBL" id="PJVH01000030">
    <property type="protein sequence ID" value="RXU86583.1"/>
    <property type="molecule type" value="Genomic_DNA"/>
</dbReference>
<dbReference type="GO" id="GO:0005737">
    <property type="term" value="C:cytoplasm"/>
    <property type="evidence" value="ECO:0007669"/>
    <property type="project" value="UniProtKB-SubCell"/>
</dbReference>
<reference evidence="23 31" key="6">
    <citation type="submission" date="2017-12" db="EMBL/GenBank/DDBJ databases">
        <title>A pool of 800 enterococci isolated from chicken carcass rinse samples from New Zealand.</title>
        <authorList>
            <person name="Zhang J."/>
            <person name="Rogers L."/>
            <person name="Midwinter A."/>
            <person name="French N."/>
        </authorList>
    </citation>
    <scope>NUCLEOTIDE SEQUENCE [LARGE SCALE GENOMIC DNA]</scope>
    <source>
        <strain evidence="23 31">EN697</strain>
    </source>
</reference>
<comment type="function">
    <text evidence="10 12">Specifically methylates the N3 position of the uracil ring of uridine 1498 (m3U1498) in 16S rRNA. Acts on the fully assembled 30S ribosomal subunit.</text>
</comment>
<dbReference type="Proteomes" id="UP000070452">
    <property type="component" value="Unassembled WGS sequence"/>
</dbReference>
<reference evidence="22 30" key="1">
    <citation type="submission" date="2015-06" db="EMBL/GenBank/DDBJ databases">
        <title>The Genome Sequence of Enterococcus faecium 131EA1.</title>
        <authorList>
            <consortium name="The Broad Institute Genomics Platform"/>
            <consortium name="The Broad Institute Genome Sequencing Center for Infectious Disease"/>
            <person name="Earl A.M."/>
            <person name="Van Tyne D."/>
            <person name="Lebreton F."/>
            <person name="Saavedra J.T."/>
            <person name="Gilmore M.S."/>
            <person name="Manson Mcguire A."/>
            <person name="Clock S."/>
            <person name="Crupain M."/>
            <person name="Rangan U."/>
            <person name="Young S."/>
            <person name="Abouelleil A."/>
            <person name="Cao P."/>
            <person name="Chapman S.B."/>
            <person name="Griggs A."/>
            <person name="Priest M."/>
            <person name="Shea T."/>
            <person name="Wortman J."/>
            <person name="Nusbaum C."/>
            <person name="Birren B."/>
        </authorList>
    </citation>
    <scope>NUCLEOTIDE SEQUENCE [LARGE SCALE GENOMIC DNA]</scope>
    <source>
        <strain evidence="22 30">131EA1</strain>
    </source>
</reference>
<dbReference type="EC" id="2.1.1.193" evidence="3 12"/>
<dbReference type="EMBL" id="WEFP01000001">
    <property type="protein sequence ID" value="KAB7577945.1"/>
    <property type="molecule type" value="Genomic_DNA"/>
</dbReference>
<dbReference type="Proteomes" id="UP000289562">
    <property type="component" value="Unassembled WGS sequence"/>
</dbReference>
<evidence type="ECO:0000256" key="3">
    <source>
        <dbReference type="ARBA" id="ARBA00012328"/>
    </source>
</evidence>
<evidence type="ECO:0000313" key="31">
    <source>
        <dbReference type="Proteomes" id="UP000289562"/>
    </source>
</evidence>
<accession>A0A132P4Q1</accession>
<dbReference type="Gene3D" id="2.40.240.20">
    <property type="entry name" value="Hypothetical PUA domain-like, domain 1"/>
    <property type="match status" value="1"/>
</dbReference>
<dbReference type="PATRIC" id="fig|1352.1358.peg.2435"/>
<dbReference type="Proteomes" id="UP000183509">
    <property type="component" value="Unassembled WGS sequence"/>
</dbReference>
<feature type="domain" description="Ribosomal RNA small subunit methyltransferase E methyltransferase" evidence="13">
    <location>
        <begin position="73"/>
        <end position="242"/>
    </location>
</feature>
<comment type="similarity">
    <text evidence="2 12">Belongs to the RNA methyltransferase RsmE family.</text>
</comment>
<keyword evidence="7 12" id="KW-0489">Methyltransferase</keyword>
<dbReference type="EMBL" id="NGLB01000001">
    <property type="protein sequence ID" value="OTO00877.1"/>
    <property type="molecule type" value="Genomic_DNA"/>
</dbReference>
<dbReference type="EMBL" id="LRHK01000001">
    <property type="protein sequence ID" value="KWX17310.1"/>
    <property type="molecule type" value="Genomic_DNA"/>
</dbReference>
<evidence type="ECO:0000256" key="1">
    <source>
        <dbReference type="ARBA" id="ARBA00004496"/>
    </source>
</evidence>
<evidence type="ECO:0000259" key="14">
    <source>
        <dbReference type="Pfam" id="PF20260"/>
    </source>
</evidence>
<evidence type="ECO:0000256" key="6">
    <source>
        <dbReference type="ARBA" id="ARBA00022552"/>
    </source>
</evidence>
<reference evidence="19 27" key="4">
    <citation type="submission" date="2017-02" db="EMBL/GenBank/DDBJ databases">
        <title>Clonality and virulence of isolates of VRE in Hematopoietic Stem Cell Transplanted (HSCT) patients.</title>
        <authorList>
            <person name="Marchi A.P."/>
            <person name="Martins R.C."/>
            <person name="Marie S.K."/>
            <person name="Levin A.S."/>
            <person name="Costa S.F."/>
        </authorList>
    </citation>
    <scope>NUCLEOTIDE SEQUENCE [LARGE SCALE GENOMIC DNA]</scope>
    <source>
        <strain evidence="19 27">LIM1759</strain>
    </source>
</reference>
<dbReference type="GO" id="GO:0070042">
    <property type="term" value="F:rRNA (uridine-N3-)-methyltransferase activity"/>
    <property type="evidence" value="ECO:0007669"/>
    <property type="project" value="TreeGrafter"/>
</dbReference>
<dbReference type="Proteomes" id="UP000253144">
    <property type="component" value="Unassembled WGS sequence"/>
</dbReference>
<evidence type="ECO:0000256" key="11">
    <source>
        <dbReference type="ARBA" id="ARBA00047944"/>
    </source>
</evidence>
<dbReference type="GO" id="GO:0070475">
    <property type="term" value="P:rRNA base methylation"/>
    <property type="evidence" value="ECO:0007669"/>
    <property type="project" value="TreeGrafter"/>
</dbReference>
<evidence type="ECO:0000256" key="9">
    <source>
        <dbReference type="ARBA" id="ARBA00022691"/>
    </source>
</evidence>
<dbReference type="Pfam" id="PF04452">
    <property type="entry name" value="Methyltrans_RNA"/>
    <property type="match status" value="1"/>
</dbReference>
<evidence type="ECO:0000313" key="27">
    <source>
        <dbReference type="Proteomes" id="UP000191171"/>
    </source>
</evidence>
<dbReference type="GeneID" id="66455357"/>
<dbReference type="AlphaFoldDB" id="A0A132P4Q1"/>
<dbReference type="InterPro" id="IPR046887">
    <property type="entry name" value="RsmE_PUA-like"/>
</dbReference>
<dbReference type="Proteomes" id="UP000194737">
    <property type="component" value="Unassembled WGS sequence"/>
</dbReference>
<dbReference type="InterPro" id="IPR006700">
    <property type="entry name" value="RsmE"/>
</dbReference>
<evidence type="ECO:0000256" key="5">
    <source>
        <dbReference type="ARBA" id="ARBA00022490"/>
    </source>
</evidence>
<dbReference type="Proteomes" id="UP000249070">
    <property type="component" value="Unassembled WGS sequence"/>
</dbReference>
<evidence type="ECO:0000313" key="29">
    <source>
        <dbReference type="Proteomes" id="UP000249070"/>
    </source>
</evidence>
<dbReference type="STRING" id="1352.AL014_14270"/>
<gene>
    <name evidence="24" type="primary">rsmE</name>
    <name evidence="20" type="ORF">A5804_002395</name>
    <name evidence="16" type="ORF">AWT83_01820</name>
    <name evidence="19" type="ORF">B1P95_07835</name>
    <name evidence="23" type="ORF">CYQ77_09625</name>
    <name evidence="21" type="ORF">DKP91_04090</name>
    <name evidence="24" type="ORF">DTPHA_601189</name>
    <name evidence="22" type="ORF">EB12_02055</name>
    <name evidence="15" type="ORF">GBM73_11875</name>
    <name evidence="17" type="ORF">KYX88_03425</name>
    <name evidence="18" type="ORF">P6Z85_01560</name>
</gene>
<comment type="catalytic activity">
    <reaction evidence="11 12">
        <text>uridine(1498) in 16S rRNA + S-adenosyl-L-methionine = N(3)-methyluridine(1498) in 16S rRNA + S-adenosyl-L-homocysteine + H(+)</text>
        <dbReference type="Rhea" id="RHEA:42920"/>
        <dbReference type="Rhea" id="RHEA-COMP:10283"/>
        <dbReference type="Rhea" id="RHEA-COMP:10284"/>
        <dbReference type="ChEBI" id="CHEBI:15378"/>
        <dbReference type="ChEBI" id="CHEBI:57856"/>
        <dbReference type="ChEBI" id="CHEBI:59789"/>
        <dbReference type="ChEBI" id="CHEBI:65315"/>
        <dbReference type="ChEBI" id="CHEBI:74502"/>
        <dbReference type="EC" id="2.1.1.193"/>
    </reaction>
</comment>
<evidence type="ECO:0000313" key="25">
    <source>
        <dbReference type="Proteomes" id="UP000070452"/>
    </source>
</evidence>
<proteinExistence type="inferred from homology"/>
<dbReference type="Gene3D" id="3.40.1280.10">
    <property type="match status" value="1"/>
</dbReference>
<comment type="subcellular location">
    <subcellularLocation>
        <location evidence="1 12">Cytoplasm</location>
    </subcellularLocation>
</comment>
<keyword evidence="8 12" id="KW-0808">Transferase</keyword>
<dbReference type="CDD" id="cd18084">
    <property type="entry name" value="RsmE-like"/>
    <property type="match status" value="1"/>
</dbReference>
<evidence type="ECO:0000313" key="20">
    <source>
        <dbReference type="EMBL" id="OTO00877.1"/>
    </source>
</evidence>
<evidence type="ECO:0000313" key="32">
    <source>
        <dbReference type="Proteomes" id="UP000469871"/>
    </source>
</evidence>
<dbReference type="Proteomes" id="UP000191171">
    <property type="component" value="Unassembled WGS sequence"/>
</dbReference>
<keyword evidence="9 12" id="KW-0949">S-adenosyl-L-methionine</keyword>
<reference evidence="17" key="9">
    <citation type="journal article" date="2022" name="J. Anim. Sci.">
        <title>Whole genome sequence analyses-based assessment of virulence potential and antimicrobial susceptibilities and resistance of Enterococcus faecium strains isolated from commercial swine and cattle probiotic products.</title>
        <authorList>
            <person name="Shridhar P.B."/>
            <person name="Amachawadi R.G."/>
            <person name="Tokach M."/>
            <person name="Patel I."/>
            <person name="Gangiredla J."/>
            <person name="Mammel M."/>
            <person name="Nagaraja T.G."/>
        </authorList>
    </citation>
    <scope>NUCLEOTIDE SEQUENCE</scope>
    <source>
        <strain evidence="17">EF215</strain>
    </source>
</reference>
<dbReference type="InterPro" id="IPR029028">
    <property type="entry name" value="Alpha/beta_knot_MTases"/>
</dbReference>
<dbReference type="EMBL" id="JARPTX010000003">
    <property type="protein sequence ID" value="MDT2368878.1"/>
    <property type="molecule type" value="Genomic_DNA"/>
</dbReference>
<evidence type="ECO:0000313" key="16">
    <source>
        <dbReference type="EMBL" id="KWX17310.1"/>
    </source>
</evidence>
<dbReference type="EMBL" id="LEQJ01000012">
    <property type="protein sequence ID" value="RBS29813.1"/>
    <property type="molecule type" value="Genomic_DNA"/>
</dbReference>
<evidence type="ECO:0000256" key="7">
    <source>
        <dbReference type="ARBA" id="ARBA00022603"/>
    </source>
</evidence>
<evidence type="ECO:0000256" key="8">
    <source>
        <dbReference type="ARBA" id="ARBA00022679"/>
    </source>
</evidence>
<organism evidence="16 25">
    <name type="scientific">Enterococcus faecium</name>
    <name type="common">Streptococcus faecium</name>
    <dbReference type="NCBI Taxonomy" id="1352"/>
    <lineage>
        <taxon>Bacteria</taxon>
        <taxon>Bacillati</taxon>
        <taxon>Bacillota</taxon>
        <taxon>Bacilli</taxon>
        <taxon>Lactobacillales</taxon>
        <taxon>Enterococcaceae</taxon>
        <taxon>Enterococcus</taxon>
    </lineage>
</organism>
<reference evidence="24 26" key="3">
    <citation type="submission" date="2016-04" db="EMBL/GenBank/DDBJ databases">
        <authorList>
            <person name="Millard A."/>
        </authorList>
    </citation>
    <scope>NUCLEOTIDE SEQUENCE [LARGE SCALE GENOMIC DNA]</scope>
    <source>
        <strain evidence="24">Isolate 22</strain>
    </source>
</reference>
<dbReference type="InterPro" id="IPR029026">
    <property type="entry name" value="tRNA_m1G_MTases_N"/>
</dbReference>
<reference evidence="20 28" key="5">
    <citation type="submission" date="2017-05" db="EMBL/GenBank/DDBJ databases">
        <title>The Genome Sequence of Enterococcus faecium 6F2_DIV0138.</title>
        <authorList>
            <consortium name="The Broad Institute Genomics Platform"/>
            <consortium name="The Broad Institute Genomic Center for Infectious Diseases"/>
            <person name="Earl A."/>
            <person name="Manson A."/>
            <person name="Schwartman J."/>
            <person name="Gilmore M."/>
            <person name="Abouelleil A."/>
            <person name="Cao P."/>
            <person name="Chapman S."/>
            <person name="Cusick C."/>
            <person name="Shea T."/>
            <person name="Young S."/>
            <person name="Neafsey D."/>
            <person name="Nusbaum C."/>
            <person name="Birren B."/>
        </authorList>
    </citation>
    <scope>NUCLEOTIDE SEQUENCE [LARGE SCALE GENOMIC DNA]</scope>
    <source>
        <strain evidence="20 28">6F2_DIV0138</strain>
    </source>
</reference>
<evidence type="ECO:0000313" key="17">
    <source>
        <dbReference type="EMBL" id="MBX4221899.1"/>
    </source>
</evidence>
<evidence type="ECO:0000313" key="15">
    <source>
        <dbReference type="EMBL" id="KAB7577945.1"/>
    </source>
</evidence>
<dbReference type="OMA" id="RCITQWK"/>
<evidence type="ECO:0000313" key="19">
    <source>
        <dbReference type="EMBL" id="OOL82696.1"/>
    </source>
</evidence>
<reference evidence="21 29" key="7">
    <citation type="submission" date="2018-05" db="EMBL/GenBank/DDBJ databases">
        <title>Vancomycin-resistant Enterococcus faecium strain from Chelyabinsk, Russia.</title>
        <authorList>
            <person name="Gostev V."/>
            <person name="Goncharov A."/>
            <person name="Kolodzhieva V."/>
            <person name="Suvorov A."/>
            <person name="Sidorenko S."/>
            <person name="Zueva L."/>
        </authorList>
    </citation>
    <scope>NUCLEOTIDE SEQUENCE [LARGE SCALE GENOMIC DNA]</scope>
    <source>
        <strain evidence="21 29">20</strain>
    </source>
</reference>
<keyword evidence="5 12" id="KW-0963">Cytoplasm</keyword>
<dbReference type="SUPFAM" id="SSF88697">
    <property type="entry name" value="PUA domain-like"/>
    <property type="match status" value="1"/>
</dbReference>
<dbReference type="Proteomes" id="UP000469871">
    <property type="component" value="Unassembled WGS sequence"/>
</dbReference>
<dbReference type="SUPFAM" id="SSF75217">
    <property type="entry name" value="alpha/beta knot"/>
    <property type="match status" value="1"/>
</dbReference>
<protein>
    <recommendedName>
        <fullName evidence="4 12">Ribosomal RNA small subunit methyltransferase E</fullName>
        <ecNumber evidence="3 12">2.1.1.193</ecNumber>
    </recommendedName>
</protein>
<feature type="domain" description="Ribosomal RNA small subunit methyltransferase E PUA-like" evidence="14">
    <location>
        <begin position="18"/>
        <end position="64"/>
    </location>
</feature>
<keyword evidence="6 12" id="KW-0698">rRNA processing</keyword>
<evidence type="ECO:0000313" key="28">
    <source>
        <dbReference type="Proteomes" id="UP000194737"/>
    </source>
</evidence>
<evidence type="ECO:0000313" key="30">
    <source>
        <dbReference type="Proteomes" id="UP000253144"/>
    </source>
</evidence>
<evidence type="ECO:0000313" key="24">
    <source>
        <dbReference type="EMBL" id="SAM43517.1"/>
    </source>
</evidence>
<dbReference type="PIRSF" id="PIRSF015601">
    <property type="entry name" value="MTase_slr0722"/>
    <property type="match status" value="1"/>
</dbReference>
<evidence type="ECO:0000259" key="13">
    <source>
        <dbReference type="Pfam" id="PF04452"/>
    </source>
</evidence>